<dbReference type="Gene3D" id="3.30.1370.10">
    <property type="entry name" value="K Homology domain, type 1"/>
    <property type="match status" value="13"/>
</dbReference>
<keyword evidence="7" id="KW-0677">Repeat</keyword>
<keyword evidence="14" id="KW-0753">Steroid metabolism</keyword>
<feature type="domain" description="K Homology" evidence="22">
    <location>
        <begin position="149"/>
        <end position="217"/>
    </location>
</feature>
<evidence type="ECO:0000256" key="19">
    <source>
        <dbReference type="PROSITE-ProRule" id="PRU00117"/>
    </source>
</evidence>
<feature type="domain" description="K Homology" evidence="22">
    <location>
        <begin position="1079"/>
        <end position="1148"/>
    </location>
</feature>
<evidence type="ECO:0000256" key="3">
    <source>
        <dbReference type="ARBA" id="ARBA00022448"/>
    </source>
</evidence>
<dbReference type="GO" id="GO:0005737">
    <property type="term" value="C:cytoplasm"/>
    <property type="evidence" value="ECO:0007669"/>
    <property type="project" value="UniProtKB-SubCell"/>
</dbReference>
<feature type="domain" description="K Homology" evidence="22">
    <location>
        <begin position="363"/>
        <end position="429"/>
    </location>
</feature>
<evidence type="ECO:0000256" key="7">
    <source>
        <dbReference type="ARBA" id="ARBA00022737"/>
    </source>
</evidence>
<dbReference type="CDD" id="cd22415">
    <property type="entry name" value="KH-I_Vigilin_rpt12"/>
    <property type="match status" value="1"/>
</dbReference>
<dbReference type="FunFam" id="3.30.1370.10:FF:000062">
    <property type="entry name" value="vigilin isoform X1"/>
    <property type="match status" value="1"/>
</dbReference>
<dbReference type="GO" id="GO:0006869">
    <property type="term" value="P:lipid transport"/>
    <property type="evidence" value="ECO:0007669"/>
    <property type="project" value="UniProtKB-KW"/>
</dbReference>
<feature type="compositionally biased region" description="Polar residues" evidence="21">
    <location>
        <begin position="1186"/>
        <end position="1202"/>
    </location>
</feature>
<dbReference type="CDD" id="cd22409">
    <property type="entry name" value="KH-I_Vigilin_rpt5"/>
    <property type="match status" value="1"/>
</dbReference>
<feature type="domain" description="K Homology" evidence="22">
    <location>
        <begin position="221"/>
        <end position="289"/>
    </location>
</feature>
<evidence type="ECO:0000256" key="13">
    <source>
        <dbReference type="ARBA" id="ARBA00023166"/>
    </source>
</evidence>
<dbReference type="CDD" id="cd22408">
    <property type="entry name" value="KH-I_Vigilin_rpt4"/>
    <property type="match status" value="1"/>
</dbReference>
<dbReference type="GO" id="GO:0008203">
    <property type="term" value="P:cholesterol metabolic process"/>
    <property type="evidence" value="ECO:0007669"/>
    <property type="project" value="UniProtKB-KW"/>
</dbReference>
<feature type="domain" description="K Homology" evidence="22">
    <location>
        <begin position="566"/>
        <end position="634"/>
    </location>
</feature>
<dbReference type="EMBL" id="LZPO01017287">
    <property type="protein sequence ID" value="OBS81184.1"/>
    <property type="molecule type" value="Genomic_DNA"/>
</dbReference>
<evidence type="ECO:0000313" key="24">
    <source>
        <dbReference type="Proteomes" id="UP000092124"/>
    </source>
</evidence>
<dbReference type="SUPFAM" id="SSF54791">
    <property type="entry name" value="Eukaryotic type KH-domain (KH-domain type I)"/>
    <property type="match status" value="11"/>
</dbReference>
<feature type="domain" description="K Homology" evidence="22">
    <location>
        <begin position="785"/>
        <end position="854"/>
    </location>
</feature>
<dbReference type="PROSITE" id="PS50084">
    <property type="entry name" value="KH_TYPE_1"/>
    <property type="match status" value="13"/>
</dbReference>
<dbReference type="OrthoDB" id="10027144at2759"/>
<dbReference type="FunFam" id="3.30.1370.10:FF:000039">
    <property type="entry name" value="vigilin isoform X1"/>
    <property type="match status" value="1"/>
</dbReference>
<evidence type="ECO:0000256" key="18">
    <source>
        <dbReference type="ARBA" id="ARBA00077940"/>
    </source>
</evidence>
<evidence type="ECO:0000256" key="8">
    <source>
        <dbReference type="ARBA" id="ARBA00022850"/>
    </source>
</evidence>
<dbReference type="InterPro" id="IPR057778">
    <property type="entry name" value="KH_Vigilin_N"/>
</dbReference>
<feature type="domain" description="K Homology" evidence="22">
    <location>
        <begin position="294"/>
        <end position="362"/>
    </location>
</feature>
<keyword evidence="11" id="KW-0445">Lipid transport</keyword>
<comment type="caution">
    <text evidence="23">The sequence shown here is derived from an EMBL/GenBank/DDBJ whole genome shotgun (WGS) entry which is preliminary data.</text>
</comment>
<feature type="non-terminal residue" evidence="23">
    <location>
        <position position="1221"/>
    </location>
</feature>
<accession>A0A1A6HSI5</accession>
<evidence type="ECO:0000256" key="10">
    <source>
        <dbReference type="ARBA" id="ARBA00022990"/>
    </source>
</evidence>
<feature type="domain" description="K Homology" evidence="22">
    <location>
        <begin position="506"/>
        <end position="561"/>
    </location>
</feature>
<evidence type="ECO:0000256" key="9">
    <source>
        <dbReference type="ARBA" id="ARBA00022884"/>
    </source>
</evidence>
<evidence type="ECO:0000256" key="12">
    <source>
        <dbReference type="ARBA" id="ARBA00023098"/>
    </source>
</evidence>
<reference evidence="23 24" key="1">
    <citation type="submission" date="2016-06" db="EMBL/GenBank/DDBJ databases">
        <title>The Draft Genome Sequence and Annotation of the Desert Woodrat Neotoma lepida.</title>
        <authorList>
            <person name="Campbell M."/>
            <person name="Oakeson K.F."/>
            <person name="Yandell M."/>
            <person name="Halpert J.R."/>
            <person name="Dearing D."/>
        </authorList>
    </citation>
    <scope>NUCLEOTIDE SEQUENCE [LARGE SCALE GENOMIC DNA]</scope>
    <source>
        <strain evidence="23">417</strain>
        <tissue evidence="23">Liver</tissue>
    </source>
</reference>
<evidence type="ECO:0000256" key="1">
    <source>
        <dbReference type="ARBA" id="ARBA00004123"/>
    </source>
</evidence>
<dbReference type="InterPro" id="IPR036612">
    <property type="entry name" value="KH_dom_type_1_sf"/>
</dbReference>
<comment type="function">
    <text evidence="17">Appears to play a role in cell sterol metabolism. It may function to protect cells from over-accumulation of cholesterol.</text>
</comment>
<dbReference type="PANTHER" id="PTHR10627">
    <property type="entry name" value="SCP160"/>
    <property type="match status" value="1"/>
</dbReference>
<dbReference type="GO" id="GO:0005634">
    <property type="term" value="C:nucleus"/>
    <property type="evidence" value="ECO:0007669"/>
    <property type="project" value="UniProtKB-SubCell"/>
</dbReference>
<dbReference type="CDD" id="cd22411">
    <property type="entry name" value="KH-I_Vigilin_rpt8"/>
    <property type="match status" value="1"/>
</dbReference>
<dbReference type="InterPro" id="IPR004088">
    <property type="entry name" value="KH_dom_type_1"/>
</dbReference>
<dbReference type="FunFam" id="3.30.1370.10:FF:000042">
    <property type="entry name" value="Vigilin isoform X1"/>
    <property type="match status" value="1"/>
</dbReference>
<evidence type="ECO:0000256" key="16">
    <source>
        <dbReference type="ARBA" id="ARBA00039270"/>
    </source>
</evidence>
<feature type="domain" description="K Homology" evidence="22">
    <location>
        <begin position="959"/>
        <end position="1075"/>
    </location>
</feature>
<dbReference type="Proteomes" id="UP000092124">
    <property type="component" value="Unassembled WGS sequence"/>
</dbReference>
<comment type="subcellular location">
    <subcellularLocation>
        <location evidence="2">Cytoplasm</location>
    </subcellularLocation>
    <subcellularLocation>
        <location evidence="1">Nucleus</location>
    </subcellularLocation>
</comment>
<dbReference type="FunFam" id="3.30.1370.10:FF:000057">
    <property type="entry name" value="High density lipoprotein binding protein"/>
    <property type="match status" value="1"/>
</dbReference>
<dbReference type="CDD" id="cd02394">
    <property type="entry name" value="KH-I_Vigilin_rpt6"/>
    <property type="match status" value="1"/>
</dbReference>
<evidence type="ECO:0000256" key="17">
    <source>
        <dbReference type="ARBA" id="ARBA00055815"/>
    </source>
</evidence>
<dbReference type="GO" id="GO:0034364">
    <property type="term" value="C:high-density lipoprotein particle"/>
    <property type="evidence" value="ECO:0007669"/>
    <property type="project" value="UniProtKB-KW"/>
</dbReference>
<dbReference type="CDD" id="cd22406">
    <property type="entry name" value="KH-I_Vigilin_rpt2"/>
    <property type="match status" value="1"/>
</dbReference>
<feature type="region of interest" description="Disordered" evidence="21">
    <location>
        <begin position="896"/>
        <end position="932"/>
    </location>
</feature>
<evidence type="ECO:0000256" key="6">
    <source>
        <dbReference type="ARBA" id="ARBA00022553"/>
    </source>
</evidence>
<dbReference type="CDD" id="cd22414">
    <property type="entry name" value="KH-I_Vigilin_rpt11"/>
    <property type="match status" value="1"/>
</dbReference>
<evidence type="ECO:0000256" key="2">
    <source>
        <dbReference type="ARBA" id="ARBA00004496"/>
    </source>
</evidence>
<keyword evidence="5" id="KW-0153">Cholesterol metabolism</keyword>
<name>A0A1A6HSI5_NEOLE</name>
<keyword evidence="13" id="KW-1207">Sterol metabolism</keyword>
<keyword evidence="3" id="KW-0813">Transport</keyword>
<evidence type="ECO:0000259" key="22">
    <source>
        <dbReference type="SMART" id="SM00322"/>
    </source>
</evidence>
<sequence>MSSVAVLTQESFAEHRSGLVPQQIKVATLNSEEESDPPTYKDAFPPLPEKAACLESAQEPAGAWSNKIRPIKASVITQVFHVPLEERKYKDMNQFGEGEQAKICLEIMQRTGAHLELSLAKDQGLSIMVSGKLDAVMKARKDIVARLQTQASATVTIPKEHHRFVIGKNGEKLQDLELKTATKIQIPRPDDPSNQIKITGTKEGIEKARHEVLLISAEQDKRAVERLEVEKAFHPFIAGPYNRLVGEIMQETGTRINIPPPSVNRTEIVFTGEKEQLAQAVARIKKIYEEKKKKTTTIAVEVKKSQHKYVIGPKGNSLQEILERTGVSVEIPPSDSISETVILRGEPEKLGQALTEVYAKANSFTVSSVSAPSWLHRFIIGKKGQNLAKITQQMPKVHIEFTEGEDKITLEGPTEDVSVAQEQIEGMVKDLINRMDYVEINIDHKFHRHLIGKSGANINRIKDQYKVSVRIPPDSEKSNLIRIEGDPQGVQQAKRELLELASRMENERTKDLIIEQRFHRTIIGQKGERIREIPQKSDIVQLRGPKNEVEKCTKYMQKMVADLVENSYSISVPIFKQFHKNIIGKGGANIKKIREESNTKIDLPAENSNSETIVITGKRANCEAARSRILSIQKDLANIAEVEVSIPAKLHNSLIGTKGRLIRSIMEECGGVHIHFPVEGSGSDTVVIRGPSSDVEKAKKQLLHLAEEKQTKSFTVDIRAKPEYHKFLIGKGGGKIRKVRDSTGARIIFPAAEDKDQDLITIIGKEDAVREAQKELEALIQNLDNVVEDYMLVDPKHHRHFVIRRGQVLREIAEEYGGVMVSFPRSGTQSDKVTLKGAKDCVEAAKKRIQEIIEDLEAQVTVECAIPQKFHRSVMGPKGSRIQQITRDYNVQIKFPDREENPVHSVEPSIQENGDEAGEGREAKETDPGSPRRCDIIIISGRKEKCEAAKEALEALVPVTIEVEVPFDLHRYIIGQKGSGIRKMMDEFESDIIAITGLAANLDRAKMGLLDRVKELQAEQEDRVSKNKAACLGWGWKPQPGVILCCQNLPQDQITITGYEKNTEAARDAILKIVGELEQMVSEDVPLDHRVHARIIGARGKAIRKIMDEFKVDIRFPQSGAPDPNCVTVTGLPENVEEAIDHILNLEEEYLADVVDSEALQVYMKPPAHEESKAPSKGFVVRDAPWTSSSSEKAPDMSSSEEFPSFGAQVAPKTLPWGPKR</sequence>
<organism evidence="23 24">
    <name type="scientific">Neotoma lepida</name>
    <name type="common">Desert woodrat</name>
    <dbReference type="NCBI Taxonomy" id="56216"/>
    <lineage>
        <taxon>Eukaryota</taxon>
        <taxon>Metazoa</taxon>
        <taxon>Chordata</taxon>
        <taxon>Craniata</taxon>
        <taxon>Vertebrata</taxon>
        <taxon>Euteleostomi</taxon>
        <taxon>Mammalia</taxon>
        <taxon>Eutheria</taxon>
        <taxon>Euarchontoglires</taxon>
        <taxon>Glires</taxon>
        <taxon>Rodentia</taxon>
        <taxon>Myomorpha</taxon>
        <taxon>Muroidea</taxon>
        <taxon>Cricetidae</taxon>
        <taxon>Neotominae</taxon>
        <taxon>Neotoma</taxon>
    </lineage>
</organism>
<dbReference type="CDD" id="cd22413">
    <property type="entry name" value="KH-I_Vigilin_rpt10"/>
    <property type="match status" value="1"/>
</dbReference>
<evidence type="ECO:0000256" key="15">
    <source>
        <dbReference type="ARBA" id="ARBA00023242"/>
    </source>
</evidence>
<dbReference type="STRING" id="56216.A0A1A6HSI5"/>
<dbReference type="PANTHER" id="PTHR10627:SF34">
    <property type="entry name" value="VIGILIN"/>
    <property type="match status" value="1"/>
</dbReference>
<gene>
    <name evidence="23" type="ORF">A6R68_20585</name>
</gene>
<keyword evidence="15" id="KW-0539">Nucleus</keyword>
<feature type="domain" description="K Homology" evidence="22">
    <location>
        <begin position="638"/>
        <end position="707"/>
    </location>
</feature>
<dbReference type="FunFam" id="3.30.1370.10:FF:000033">
    <property type="entry name" value="vigilin isoform X1"/>
    <property type="match status" value="1"/>
</dbReference>
<dbReference type="AlphaFoldDB" id="A0A1A6HSI5"/>
<dbReference type="CDD" id="cd22412">
    <property type="entry name" value="KH-I_Vigilin_rpt9"/>
    <property type="match status" value="1"/>
</dbReference>
<dbReference type="FunFam" id="3.30.1370.10:FF:000067">
    <property type="entry name" value="High density lipoprotein binding protein"/>
    <property type="match status" value="1"/>
</dbReference>
<dbReference type="CDD" id="cd22407">
    <property type="entry name" value="KH-I_Vigilin_rpt3"/>
    <property type="match status" value="1"/>
</dbReference>
<evidence type="ECO:0000313" key="23">
    <source>
        <dbReference type="EMBL" id="OBS81184.1"/>
    </source>
</evidence>
<keyword evidence="4" id="KW-0963">Cytoplasm</keyword>
<evidence type="ECO:0000256" key="11">
    <source>
        <dbReference type="ARBA" id="ARBA00023055"/>
    </source>
</evidence>
<feature type="compositionally biased region" description="Basic and acidic residues" evidence="21">
    <location>
        <begin position="918"/>
        <end position="932"/>
    </location>
</feature>
<feature type="domain" description="K Homology" evidence="22">
    <location>
        <begin position="858"/>
        <end position="958"/>
    </location>
</feature>
<keyword evidence="8" id="KW-0345">HDL</keyword>
<evidence type="ECO:0000256" key="20">
    <source>
        <dbReference type="SAM" id="Coils"/>
    </source>
</evidence>
<keyword evidence="10" id="KW-0007">Acetylation</keyword>
<dbReference type="CDD" id="cd22405">
    <property type="entry name" value="KH-I_Vigilin_rpt1"/>
    <property type="match status" value="1"/>
</dbReference>
<dbReference type="InterPro" id="IPR004087">
    <property type="entry name" value="KH_dom"/>
</dbReference>
<keyword evidence="20" id="KW-0175">Coiled coil</keyword>
<dbReference type="FunFam" id="3.30.1370.10:FF:000061">
    <property type="entry name" value="High density lipoprotein binding protein"/>
    <property type="match status" value="1"/>
</dbReference>
<dbReference type="Pfam" id="PF00013">
    <property type="entry name" value="KH_1"/>
    <property type="match status" value="12"/>
</dbReference>
<dbReference type="FunFam" id="3.30.1370.10:FF:000046">
    <property type="entry name" value="High density lipoprotein binding protein"/>
    <property type="match status" value="1"/>
</dbReference>
<keyword evidence="6" id="KW-0597">Phosphoprotein</keyword>
<proteinExistence type="predicted"/>
<dbReference type="FunFam" id="3.30.1370.10:FF:000018">
    <property type="entry name" value="vigilin isoform X1"/>
    <property type="match status" value="2"/>
</dbReference>
<dbReference type="GO" id="GO:0003729">
    <property type="term" value="F:mRNA binding"/>
    <property type="evidence" value="ECO:0007669"/>
    <property type="project" value="TreeGrafter"/>
</dbReference>
<evidence type="ECO:0000256" key="14">
    <source>
        <dbReference type="ARBA" id="ARBA00023221"/>
    </source>
</evidence>
<evidence type="ECO:0000256" key="4">
    <source>
        <dbReference type="ARBA" id="ARBA00022490"/>
    </source>
</evidence>
<feature type="region of interest" description="Disordered" evidence="21">
    <location>
        <begin position="1167"/>
        <end position="1221"/>
    </location>
</feature>
<dbReference type="CDD" id="cd22418">
    <property type="entry name" value="KH-I_Vigilin_rpt15"/>
    <property type="match status" value="1"/>
</dbReference>
<dbReference type="SMART" id="SM00322">
    <property type="entry name" value="KH"/>
    <property type="match status" value="13"/>
</dbReference>
<feature type="coiled-coil region" evidence="20">
    <location>
        <begin position="762"/>
        <end position="789"/>
    </location>
</feature>
<keyword evidence="9 19" id="KW-0694">RNA-binding</keyword>
<keyword evidence="12" id="KW-0443">Lipid metabolism</keyword>
<keyword evidence="24" id="KW-1185">Reference proteome</keyword>
<feature type="domain" description="K Homology" evidence="22">
    <location>
        <begin position="434"/>
        <end position="502"/>
    </location>
</feature>
<protein>
    <recommendedName>
        <fullName evidence="16">Vigilin</fullName>
    </recommendedName>
    <alternativeName>
        <fullName evidence="18">High density lipoprotein-binding protein</fullName>
    </alternativeName>
</protein>
<dbReference type="CDD" id="cd22416">
    <property type="entry name" value="KH-I_Vigilin_rpt13"/>
    <property type="match status" value="1"/>
</dbReference>
<evidence type="ECO:0000256" key="5">
    <source>
        <dbReference type="ARBA" id="ARBA00022548"/>
    </source>
</evidence>
<feature type="domain" description="K Homology" evidence="22">
    <location>
        <begin position="712"/>
        <end position="781"/>
    </location>
</feature>
<dbReference type="Pfam" id="PF24668">
    <property type="entry name" value="KH_Vigilin"/>
    <property type="match status" value="1"/>
</dbReference>
<evidence type="ECO:0000256" key="21">
    <source>
        <dbReference type="SAM" id="MobiDB-lite"/>
    </source>
</evidence>